<dbReference type="EMBL" id="JAPPUX010000003">
    <property type="protein sequence ID" value="MCY4726728.1"/>
    <property type="molecule type" value="Genomic_DNA"/>
</dbReference>
<evidence type="ECO:0000313" key="3">
    <source>
        <dbReference type="Proteomes" id="UP001074726"/>
    </source>
</evidence>
<dbReference type="Proteomes" id="UP001074726">
    <property type="component" value="Unassembled WGS sequence"/>
</dbReference>
<dbReference type="Gene3D" id="1.10.10.10">
    <property type="entry name" value="Winged helix-like DNA-binding domain superfamily/Winged helix DNA-binding domain"/>
    <property type="match status" value="1"/>
</dbReference>
<protein>
    <submittedName>
        <fullName evidence="2">Helix-turn-helix domain-containing protein</fullName>
    </submittedName>
</protein>
<organism evidence="2 3">
    <name type="scientific">Nocardioides pini</name>
    <dbReference type="NCBI Taxonomy" id="2975053"/>
    <lineage>
        <taxon>Bacteria</taxon>
        <taxon>Bacillati</taxon>
        <taxon>Actinomycetota</taxon>
        <taxon>Actinomycetes</taxon>
        <taxon>Propionibacteriales</taxon>
        <taxon>Nocardioidaceae</taxon>
        <taxon>Nocardioides</taxon>
    </lineage>
</organism>
<evidence type="ECO:0000313" key="2">
    <source>
        <dbReference type="EMBL" id="MCY4726728.1"/>
    </source>
</evidence>
<accession>A0ABT4CCN3</accession>
<sequence length="298" mass="31441">MSLEAMVWALKHAPVIDAQEHLVLIGLADHAGSNGTGAWPSRATLAEYARCTERTVGTKLRRLAEAGIIRRGDQRIVGHLRADRRPVVYDLAMDGGNLFPAVHGGNDVPAAPVTGGNAASHGGNSDVARGEQPGSYGGNAVSYKPSLNRTEPSMNHSSSSATPPTACDDAVMAEAFDAFWAAYPRKTGKQAARKAFASVVRQIGRETRATVDLGVIVAGAERMAADPNLPEAQFIPHGATWLNQRRWDDPPYPARDGGPKPSTTDQRVGDAFDLARRLAEQEQGGPAALPPGTWGGAG</sequence>
<dbReference type="Pfam" id="PF13730">
    <property type="entry name" value="HTH_36"/>
    <property type="match status" value="1"/>
</dbReference>
<feature type="compositionally biased region" description="Polar residues" evidence="1">
    <location>
        <begin position="145"/>
        <end position="163"/>
    </location>
</feature>
<dbReference type="RefSeq" id="WP_268111636.1">
    <property type="nucleotide sequence ID" value="NZ_JAPPUX010000003.1"/>
</dbReference>
<dbReference type="InterPro" id="IPR036388">
    <property type="entry name" value="WH-like_DNA-bd_sf"/>
</dbReference>
<reference evidence="2" key="1">
    <citation type="submission" date="2022-08" db="EMBL/GenBank/DDBJ databases">
        <title>Genome sequencing of Nocardioides sp. STR2.</title>
        <authorList>
            <person name="So Y."/>
        </authorList>
    </citation>
    <scope>NUCLEOTIDE SEQUENCE</scope>
    <source>
        <strain evidence="2">STR2</strain>
    </source>
</reference>
<name>A0ABT4CCN3_9ACTN</name>
<evidence type="ECO:0000256" key="1">
    <source>
        <dbReference type="SAM" id="MobiDB-lite"/>
    </source>
</evidence>
<feature type="region of interest" description="Disordered" evidence="1">
    <location>
        <begin position="110"/>
        <end position="165"/>
    </location>
</feature>
<gene>
    <name evidence="2" type="ORF">NYO98_10600</name>
</gene>
<comment type="caution">
    <text evidence="2">The sequence shown here is derived from an EMBL/GenBank/DDBJ whole genome shotgun (WGS) entry which is preliminary data.</text>
</comment>
<proteinExistence type="predicted"/>
<feature type="region of interest" description="Disordered" evidence="1">
    <location>
        <begin position="244"/>
        <end position="269"/>
    </location>
</feature>
<keyword evidence="3" id="KW-1185">Reference proteome</keyword>